<dbReference type="GO" id="GO:0016020">
    <property type="term" value="C:membrane"/>
    <property type="evidence" value="ECO:0007669"/>
    <property type="project" value="UniProtKB-SubCell"/>
</dbReference>
<feature type="transmembrane region" description="Helical" evidence="6">
    <location>
        <begin position="253"/>
        <end position="277"/>
    </location>
</feature>
<dbReference type="PANTHER" id="PTHR43243">
    <property type="entry name" value="INNER MEMBRANE TRANSPORTER YGJI-RELATED"/>
    <property type="match status" value="1"/>
</dbReference>
<feature type="transmembrane region" description="Helical" evidence="6">
    <location>
        <begin position="431"/>
        <end position="449"/>
    </location>
</feature>
<reference evidence="7" key="1">
    <citation type="submission" date="2019-11" db="EMBL/GenBank/DDBJ databases">
        <authorList>
            <person name="Feng L."/>
        </authorList>
    </citation>
    <scope>NUCLEOTIDE SEQUENCE</scope>
    <source>
        <strain evidence="7">VrattiLFYP33</strain>
    </source>
</reference>
<feature type="transmembrane region" description="Helical" evidence="6">
    <location>
        <begin position="182"/>
        <end position="201"/>
    </location>
</feature>
<feature type="transmembrane region" description="Helical" evidence="6">
    <location>
        <begin position="58"/>
        <end position="78"/>
    </location>
</feature>
<dbReference type="InterPro" id="IPR002293">
    <property type="entry name" value="AA/rel_permease1"/>
</dbReference>
<keyword evidence="5 6" id="KW-0472">Membrane</keyword>
<keyword evidence="4 6" id="KW-1133">Transmembrane helix</keyword>
<evidence type="ECO:0000256" key="2">
    <source>
        <dbReference type="ARBA" id="ARBA00022448"/>
    </source>
</evidence>
<feature type="transmembrane region" description="Helical" evidence="6">
    <location>
        <begin position="350"/>
        <end position="371"/>
    </location>
</feature>
<name>A0A6N3AR71_9FIRM</name>
<feature type="transmembrane region" description="Helical" evidence="6">
    <location>
        <begin position="297"/>
        <end position="320"/>
    </location>
</feature>
<keyword evidence="2" id="KW-0813">Transport</keyword>
<feature type="transmembrane region" description="Helical" evidence="6">
    <location>
        <begin position="30"/>
        <end position="52"/>
    </location>
</feature>
<dbReference type="EMBL" id="CACRUX010000029">
    <property type="protein sequence ID" value="VYT90252.1"/>
    <property type="molecule type" value="Genomic_DNA"/>
</dbReference>
<organism evidence="7">
    <name type="scientific">Veillonella ratti</name>
    <dbReference type="NCBI Taxonomy" id="103892"/>
    <lineage>
        <taxon>Bacteria</taxon>
        <taxon>Bacillati</taxon>
        <taxon>Bacillota</taxon>
        <taxon>Negativicutes</taxon>
        <taxon>Veillonellales</taxon>
        <taxon>Veillonellaceae</taxon>
        <taxon>Veillonella</taxon>
    </lineage>
</organism>
<protein>
    <submittedName>
        <fullName evidence="7">Putative amino acid permease YhdG</fullName>
    </submittedName>
</protein>
<dbReference type="Pfam" id="PF13520">
    <property type="entry name" value="AA_permease_2"/>
    <property type="match status" value="1"/>
</dbReference>
<evidence type="ECO:0000256" key="4">
    <source>
        <dbReference type="ARBA" id="ARBA00022989"/>
    </source>
</evidence>
<evidence type="ECO:0000256" key="1">
    <source>
        <dbReference type="ARBA" id="ARBA00004141"/>
    </source>
</evidence>
<comment type="subcellular location">
    <subcellularLocation>
        <location evidence="1">Membrane</location>
        <topology evidence="1">Multi-pass membrane protein</topology>
    </subcellularLocation>
</comment>
<feature type="transmembrane region" description="Helical" evidence="6">
    <location>
        <begin position="377"/>
        <end position="396"/>
    </location>
</feature>
<dbReference type="Gene3D" id="1.20.1740.10">
    <property type="entry name" value="Amino acid/polyamine transporter I"/>
    <property type="match status" value="1"/>
</dbReference>
<gene>
    <name evidence="7" type="primary">yhdG</name>
    <name evidence="7" type="ORF">VRLFYP33_00741</name>
</gene>
<evidence type="ECO:0000256" key="6">
    <source>
        <dbReference type="SAM" id="Phobius"/>
    </source>
</evidence>
<evidence type="ECO:0000256" key="3">
    <source>
        <dbReference type="ARBA" id="ARBA00022692"/>
    </source>
</evidence>
<feature type="transmembrane region" description="Helical" evidence="6">
    <location>
        <begin position="90"/>
        <end position="111"/>
    </location>
</feature>
<dbReference type="AlphaFoldDB" id="A0A6N3AR71"/>
<accession>A0A6N3AR71</accession>
<feature type="transmembrane region" description="Helical" evidence="6">
    <location>
        <begin position="408"/>
        <end position="425"/>
    </location>
</feature>
<sequence length="471" mass="50168">MISLRRKPLADLTAAAAEKKLTKALSALDVTLLGLGVIIGTGIFVLTGIGAANYAGPGLMLSFVLAAVTCAFVCLAYAELVAMLPVSGSAYTYTYASLGEFFGWWVGWGLVLEYSVGASAVAGGWSAYLVGILHAAGIDLPKALTAVPYEGGIVNLPAMLVVLFVTGLLVLGIRESARVNRILVLIKVGTIFLFLFLAAPHVDPINWEPFLPYGWQGVAAGTGILFFAYLGVDSIATAAEETKNPKVDMPVGIIASLLICTVLYIAVSIVMTGVVPYQQLDTAAPASYVLEYVGMRAGSAIVGTGALCGLSTVLLVMIYAQTRAFYAMSRDGLIPRSLCRIHKKFHTPHIITMIVGVVVSLIAGFTPIHIVAEMCSAGTLFAFMCSALGVMVLRRVYPDVKRDFRCPAVYVVAPLAIIFCLFVFSQLSAHTIELFVGWSVLGFLVYMGYGRKHSVLLNGNREATESLQEAQ</sequence>
<keyword evidence="3 6" id="KW-0812">Transmembrane</keyword>
<dbReference type="PANTHER" id="PTHR43243:SF4">
    <property type="entry name" value="CATIONIC AMINO ACID TRANSPORTER 4"/>
    <property type="match status" value="1"/>
</dbReference>
<feature type="transmembrane region" description="Helical" evidence="6">
    <location>
        <begin position="153"/>
        <end position="173"/>
    </location>
</feature>
<dbReference type="RefSeq" id="WP_156704382.1">
    <property type="nucleotide sequence ID" value="NZ_CACRUX010000029.1"/>
</dbReference>
<evidence type="ECO:0000256" key="5">
    <source>
        <dbReference type="ARBA" id="ARBA00023136"/>
    </source>
</evidence>
<evidence type="ECO:0000313" key="7">
    <source>
        <dbReference type="EMBL" id="VYT90252.1"/>
    </source>
</evidence>
<feature type="transmembrane region" description="Helical" evidence="6">
    <location>
        <begin position="213"/>
        <end position="232"/>
    </location>
</feature>
<dbReference type="PIRSF" id="PIRSF006060">
    <property type="entry name" value="AA_transporter"/>
    <property type="match status" value="1"/>
</dbReference>
<proteinExistence type="predicted"/>
<dbReference type="GO" id="GO:0015171">
    <property type="term" value="F:amino acid transmembrane transporter activity"/>
    <property type="evidence" value="ECO:0007669"/>
    <property type="project" value="TreeGrafter"/>
</dbReference>